<dbReference type="InterPro" id="IPR001086">
    <property type="entry name" value="Preph_deHydtase"/>
</dbReference>
<keyword evidence="4" id="KW-0057">Aromatic amino acid biosynthesis</keyword>
<dbReference type="InterPro" id="IPR008242">
    <property type="entry name" value="Chor_mutase/pphenate_deHydtase"/>
</dbReference>
<keyword evidence="6" id="KW-0456">Lyase</keyword>
<sequence>MRIAYQGAPGAYSEAAGLKYKSSADTLPCETFEDVFTAVEKQTATHGIVPIENTVGGTIRRNYDLLLKYELPIVAEVHLPIVHNLVALPGTNLEDVRRIYSHPQALAQCERFLRSLENIEILSTSDTAGSAKMIQEKQLKNAAALASERASEVFELALLKSGVQDFEDNITRFLVISREALKEGKPDKTTIVFTVPNEPGGLFKALSVFALRGIDMGKLESRPIPGRPWEFLFYADLLADRQELRCARALMHLAEFAPFLRTLGSYSGWKDPEAESDLALGADGPSTGDVPA</sequence>
<evidence type="ECO:0000259" key="7">
    <source>
        <dbReference type="PROSITE" id="PS51171"/>
    </source>
</evidence>
<proteinExistence type="predicted"/>
<dbReference type="InterPro" id="IPR045865">
    <property type="entry name" value="ACT-like_dom_sf"/>
</dbReference>
<dbReference type="Pfam" id="PF00800">
    <property type="entry name" value="PDT"/>
    <property type="match status" value="1"/>
</dbReference>
<evidence type="ECO:0000313" key="9">
    <source>
        <dbReference type="EMBL" id="SUZ88085.1"/>
    </source>
</evidence>
<evidence type="ECO:0000256" key="4">
    <source>
        <dbReference type="ARBA" id="ARBA00023141"/>
    </source>
</evidence>
<dbReference type="PANTHER" id="PTHR21022">
    <property type="entry name" value="PREPHENATE DEHYDRATASE P PROTEIN"/>
    <property type="match status" value="1"/>
</dbReference>
<dbReference type="GO" id="GO:0004664">
    <property type="term" value="F:prephenate dehydratase activity"/>
    <property type="evidence" value="ECO:0007669"/>
    <property type="project" value="UniProtKB-EC"/>
</dbReference>
<gene>
    <name evidence="9" type="ORF">METZ01_LOCUS40939</name>
</gene>
<dbReference type="NCBIfam" id="NF008865">
    <property type="entry name" value="PRK11898.1"/>
    <property type="match status" value="1"/>
</dbReference>
<dbReference type="PANTHER" id="PTHR21022:SF19">
    <property type="entry name" value="PREPHENATE DEHYDRATASE-RELATED"/>
    <property type="match status" value="1"/>
</dbReference>
<name>A0A381R8M6_9ZZZZ</name>
<reference evidence="9" key="1">
    <citation type="submission" date="2018-05" db="EMBL/GenBank/DDBJ databases">
        <authorList>
            <person name="Lanie J.A."/>
            <person name="Ng W.-L."/>
            <person name="Kazmierczak K.M."/>
            <person name="Andrzejewski T.M."/>
            <person name="Davidsen T.M."/>
            <person name="Wayne K.J."/>
            <person name="Tettelin H."/>
            <person name="Glass J.I."/>
            <person name="Rusch D."/>
            <person name="Podicherti R."/>
            <person name="Tsui H.-C.T."/>
            <person name="Winkler M.E."/>
        </authorList>
    </citation>
    <scope>NUCLEOTIDE SEQUENCE</scope>
</reference>
<evidence type="ECO:0000256" key="6">
    <source>
        <dbReference type="ARBA" id="ARBA00023239"/>
    </source>
</evidence>
<dbReference type="Gene3D" id="3.40.190.10">
    <property type="entry name" value="Periplasmic binding protein-like II"/>
    <property type="match status" value="2"/>
</dbReference>
<evidence type="ECO:0000256" key="1">
    <source>
        <dbReference type="ARBA" id="ARBA00004741"/>
    </source>
</evidence>
<dbReference type="SUPFAM" id="SSF53850">
    <property type="entry name" value="Periplasmic binding protein-like II"/>
    <property type="match status" value="1"/>
</dbReference>
<dbReference type="EC" id="4.2.1.51" evidence="2"/>
<dbReference type="InterPro" id="IPR018528">
    <property type="entry name" value="Preph_deHydtase_CS"/>
</dbReference>
<evidence type="ECO:0000256" key="2">
    <source>
        <dbReference type="ARBA" id="ARBA00013147"/>
    </source>
</evidence>
<dbReference type="PIRSF" id="PIRSF001500">
    <property type="entry name" value="Chor_mut_pdt_Ppr"/>
    <property type="match status" value="1"/>
</dbReference>
<dbReference type="UniPathway" id="UPA00121">
    <property type="reaction ID" value="UER00345"/>
</dbReference>
<dbReference type="CDD" id="cd04905">
    <property type="entry name" value="ACT_CM-PDT"/>
    <property type="match status" value="1"/>
</dbReference>
<dbReference type="PROSITE" id="PS51171">
    <property type="entry name" value="PREPHENATE_DEHYDR_3"/>
    <property type="match status" value="1"/>
</dbReference>
<dbReference type="EMBL" id="UINC01001753">
    <property type="protein sequence ID" value="SUZ88085.1"/>
    <property type="molecule type" value="Genomic_DNA"/>
</dbReference>
<keyword evidence="3" id="KW-0028">Amino-acid biosynthesis</keyword>
<evidence type="ECO:0000259" key="8">
    <source>
        <dbReference type="PROSITE" id="PS51671"/>
    </source>
</evidence>
<dbReference type="GO" id="GO:0009094">
    <property type="term" value="P:L-phenylalanine biosynthetic process"/>
    <property type="evidence" value="ECO:0007669"/>
    <property type="project" value="UniProtKB-UniPathway"/>
</dbReference>
<dbReference type="AlphaFoldDB" id="A0A381R8M6"/>
<dbReference type="GO" id="GO:0005737">
    <property type="term" value="C:cytoplasm"/>
    <property type="evidence" value="ECO:0007669"/>
    <property type="project" value="TreeGrafter"/>
</dbReference>
<organism evidence="9">
    <name type="scientific">marine metagenome</name>
    <dbReference type="NCBI Taxonomy" id="408172"/>
    <lineage>
        <taxon>unclassified sequences</taxon>
        <taxon>metagenomes</taxon>
        <taxon>ecological metagenomes</taxon>
    </lineage>
</organism>
<evidence type="ECO:0000256" key="3">
    <source>
        <dbReference type="ARBA" id="ARBA00022605"/>
    </source>
</evidence>
<dbReference type="SUPFAM" id="SSF55021">
    <property type="entry name" value="ACT-like"/>
    <property type="match status" value="1"/>
</dbReference>
<dbReference type="PROSITE" id="PS51671">
    <property type="entry name" value="ACT"/>
    <property type="match status" value="1"/>
</dbReference>
<keyword evidence="5" id="KW-0584">Phenylalanine biosynthesis</keyword>
<evidence type="ECO:0000256" key="5">
    <source>
        <dbReference type="ARBA" id="ARBA00023222"/>
    </source>
</evidence>
<dbReference type="Gene3D" id="3.30.70.260">
    <property type="match status" value="1"/>
</dbReference>
<accession>A0A381R8M6</accession>
<comment type="pathway">
    <text evidence="1">Amino-acid biosynthesis; L-phenylalanine biosynthesis; phenylpyruvate from prephenate: step 1/1.</text>
</comment>
<dbReference type="PROSITE" id="PS00857">
    <property type="entry name" value="PREPHENATE_DEHYDR_1"/>
    <property type="match status" value="1"/>
</dbReference>
<dbReference type="CDD" id="cd13631">
    <property type="entry name" value="PBP2_Ct-PDT_like"/>
    <property type="match status" value="1"/>
</dbReference>
<dbReference type="InterPro" id="IPR002912">
    <property type="entry name" value="ACT_dom"/>
</dbReference>
<feature type="domain" description="ACT" evidence="8">
    <location>
        <begin position="190"/>
        <end position="267"/>
    </location>
</feature>
<feature type="domain" description="Prephenate dehydratase" evidence="7">
    <location>
        <begin position="2"/>
        <end position="178"/>
    </location>
</feature>
<protein>
    <recommendedName>
        <fullName evidence="2">prephenate dehydratase</fullName>
        <ecNumber evidence="2">4.2.1.51</ecNumber>
    </recommendedName>
</protein>